<evidence type="ECO:0000313" key="1">
    <source>
        <dbReference type="EMBL" id="GHC39053.1"/>
    </source>
</evidence>
<dbReference type="AlphaFoldDB" id="A0A918WE90"/>
<reference evidence="1" key="1">
    <citation type="journal article" date="2014" name="Int. J. Syst. Evol. Microbiol.">
        <title>Complete genome sequence of Corynebacterium casei LMG S-19264T (=DSM 44701T), isolated from a smear-ripened cheese.</title>
        <authorList>
            <consortium name="US DOE Joint Genome Institute (JGI-PGF)"/>
            <person name="Walter F."/>
            <person name="Albersmeier A."/>
            <person name="Kalinowski J."/>
            <person name="Ruckert C."/>
        </authorList>
    </citation>
    <scope>NUCLEOTIDE SEQUENCE</scope>
    <source>
        <strain evidence="1">JCM 4633</strain>
    </source>
</reference>
<dbReference type="EMBL" id="BMVB01000003">
    <property type="protein sequence ID" value="GHC39053.1"/>
    <property type="molecule type" value="Genomic_DNA"/>
</dbReference>
<accession>A0A918WE90</accession>
<reference evidence="1" key="2">
    <citation type="submission" date="2020-09" db="EMBL/GenBank/DDBJ databases">
        <authorList>
            <person name="Sun Q."/>
            <person name="Ohkuma M."/>
        </authorList>
    </citation>
    <scope>NUCLEOTIDE SEQUENCE</scope>
    <source>
        <strain evidence="1">JCM 4633</strain>
    </source>
</reference>
<dbReference type="Gene3D" id="3.40.710.10">
    <property type="entry name" value="DD-peptidase/beta-lactamase superfamily"/>
    <property type="match status" value="1"/>
</dbReference>
<dbReference type="Proteomes" id="UP000646244">
    <property type="component" value="Unassembled WGS sequence"/>
</dbReference>
<gene>
    <name evidence="1" type="ORF">GCM10010507_10920</name>
</gene>
<protein>
    <recommendedName>
        <fullName evidence="3">Beta-lactamase-related domain-containing protein</fullName>
    </recommendedName>
</protein>
<name>A0A918WE90_STRCJ</name>
<evidence type="ECO:0000313" key="2">
    <source>
        <dbReference type="Proteomes" id="UP000646244"/>
    </source>
</evidence>
<organism evidence="1 2">
    <name type="scientific">Streptomyces cinnamoneus</name>
    <name type="common">Streptoverticillium cinnamoneum</name>
    <dbReference type="NCBI Taxonomy" id="53446"/>
    <lineage>
        <taxon>Bacteria</taxon>
        <taxon>Bacillati</taxon>
        <taxon>Actinomycetota</taxon>
        <taxon>Actinomycetes</taxon>
        <taxon>Kitasatosporales</taxon>
        <taxon>Streptomycetaceae</taxon>
        <taxon>Streptomyces</taxon>
        <taxon>Streptomyces cinnamoneus group</taxon>
    </lineage>
</organism>
<evidence type="ECO:0008006" key="3">
    <source>
        <dbReference type="Google" id="ProtNLM"/>
    </source>
</evidence>
<sequence length="86" mass="9225">MLKAMKTTVAASEASYTSYGLGLARIETSCGTTLWGHGGGMIGWLSMAVTTADGRHQLAYNYNYNGDWDATSMSEIIEAEYCSTSP</sequence>
<dbReference type="InterPro" id="IPR012338">
    <property type="entry name" value="Beta-lactam/transpept-like"/>
</dbReference>
<comment type="caution">
    <text evidence="1">The sequence shown here is derived from an EMBL/GenBank/DDBJ whole genome shotgun (WGS) entry which is preliminary data.</text>
</comment>
<proteinExistence type="predicted"/>